<comment type="caution">
    <text evidence="10">The sequence shown here is derived from an EMBL/GenBank/DDBJ whole genome shotgun (WGS) entry which is preliminary data.</text>
</comment>
<keyword evidence="8" id="KW-0732">Signal</keyword>
<feature type="signal peptide" evidence="8">
    <location>
        <begin position="1"/>
        <end position="30"/>
    </location>
</feature>
<dbReference type="Gene3D" id="2.170.130.10">
    <property type="entry name" value="TonB-dependent receptor, plug domain"/>
    <property type="match status" value="1"/>
</dbReference>
<dbReference type="Proteomes" id="UP000321436">
    <property type="component" value="Unassembled WGS sequence"/>
</dbReference>
<dbReference type="RefSeq" id="WP_146867126.1">
    <property type="nucleotide sequence ID" value="NZ_BKAU01000007.1"/>
</dbReference>
<proteinExistence type="inferred from homology"/>
<comment type="subcellular location">
    <subcellularLocation>
        <location evidence="1 7">Cell outer membrane</location>
        <topology evidence="1 7">Multi-pass membrane protein</topology>
    </subcellularLocation>
</comment>
<dbReference type="InterPro" id="IPR012910">
    <property type="entry name" value="Plug_dom"/>
</dbReference>
<dbReference type="AlphaFoldDB" id="A0A512RS20"/>
<sequence length="1035" mass="113590">MRKHIYKTSCSYKLCGLVLTLLLFTNFAFSQEKTGIIKGKVTDESGPLPAATIIITGTSTGTQTDADGNYTFKVAPGSYKLKASYIGFQDVEKSVTVVAGQPLTVNFSMTANGQLDEVVVSYGKQSRREITGSVATVESKTLADMPVMQFGQQLQGKVAGVNVMQSSGQPGRGISFRIRGAASLATGYQPLFVIDGMPITGSINNINPDEIESFTILKDASATALYGSRAANGVILITTKHAKAGDSKIDFSANYGWQKLMQNRIPKVMNGTEWGTFMQERFEDKVKYENLNPASIPAEYQGDMTRYGEGTDWHDLLTQTAPIQSYSLSLLSGKERSSSAVVAGYEEQEGVVINTGSKLFSLRYNQALSLANNKLKVGFNMSSSYRMDHNNRLPSDGIEGYYAKILESSPILNPYNEDGSYRIGASSPGMTSYVNPLARVKESQDDYKTTRILGNAYANYTVLPGLTLKANLGIDKGAETRNQYLPQVAINTSPNLSVRSTAISSSVDNYSYTGEAFVTYEKTIKDHHLEALAGYAVQKFKEESNSISATGFPTDEVHYISAASEITAASGGMTQYSMLSEIGRLNYSYKGKYLLQGSVRRDGSSRFGADRKFGWFPAVSAGWIVSDEKFMERFKVVDFLKLRASYGVTGNNDFGNFTAMSSLNKYNYMLNGALVQAQTIGTLGNSQLSWERNKQLDLGIDVALLNNRISFTYGYYRKMSDGLIQVRPIPRASGFSNIQFNIGQFEFWGHELTVTTVNTTGNLQWTTNVNVSFERNLIKNLVDPGYIRRNTGVLSDYYRNQIGHRLGEFYGFVHLGLYKDEEDLANSAKYESGSNYSAVGTLKMKDINGDGVIDNENDRTFIGDPTPDFTFGLTNNFSYKNFDLSITMAGQVGGDLLAASRWAYLTNMDGSRVPLAAVADRWRSPENPGSGIYPRTLVNTTAIGRSVNSQWIENGSYLTAKNIALGYRFNLKNNLMLKNLRIYASVQQAFIITGYSGYNPEISLGGGDAAAGLGVDENAYPVPRTFSIGFTSTFK</sequence>
<dbReference type="NCBIfam" id="TIGR04056">
    <property type="entry name" value="OMP_RagA_SusC"/>
    <property type="match status" value="1"/>
</dbReference>
<dbReference type="EMBL" id="BKAU01000007">
    <property type="protein sequence ID" value="GEP98497.1"/>
    <property type="molecule type" value="Genomic_DNA"/>
</dbReference>
<evidence type="ECO:0000259" key="9">
    <source>
        <dbReference type="Pfam" id="PF07715"/>
    </source>
</evidence>
<evidence type="ECO:0000256" key="5">
    <source>
        <dbReference type="ARBA" id="ARBA00023136"/>
    </source>
</evidence>
<dbReference type="InterPro" id="IPR023996">
    <property type="entry name" value="TonB-dep_OMP_SusC/RagA"/>
</dbReference>
<dbReference type="FunFam" id="2.170.130.10:FF:000003">
    <property type="entry name" value="SusC/RagA family TonB-linked outer membrane protein"/>
    <property type="match status" value="1"/>
</dbReference>
<evidence type="ECO:0000256" key="4">
    <source>
        <dbReference type="ARBA" id="ARBA00022692"/>
    </source>
</evidence>
<accession>A0A512RS20</accession>
<reference evidence="10 11" key="1">
    <citation type="submission" date="2019-07" db="EMBL/GenBank/DDBJ databases">
        <title>Whole genome shotgun sequence of Chitinophaga cymbidii NBRC 109752.</title>
        <authorList>
            <person name="Hosoyama A."/>
            <person name="Uohara A."/>
            <person name="Ohji S."/>
            <person name="Ichikawa N."/>
        </authorList>
    </citation>
    <scope>NUCLEOTIDE SEQUENCE [LARGE SCALE GENOMIC DNA]</scope>
    <source>
        <strain evidence="10 11">NBRC 109752</strain>
    </source>
</reference>
<dbReference type="InterPro" id="IPR039426">
    <property type="entry name" value="TonB-dep_rcpt-like"/>
</dbReference>
<protein>
    <submittedName>
        <fullName evidence="10">SusC/RagA family TonB-linked outer membrane protein</fullName>
    </submittedName>
</protein>
<dbReference type="InterPro" id="IPR008969">
    <property type="entry name" value="CarboxyPept-like_regulatory"/>
</dbReference>
<organism evidence="10 11">
    <name type="scientific">Chitinophaga cymbidii</name>
    <dbReference type="NCBI Taxonomy" id="1096750"/>
    <lineage>
        <taxon>Bacteria</taxon>
        <taxon>Pseudomonadati</taxon>
        <taxon>Bacteroidota</taxon>
        <taxon>Chitinophagia</taxon>
        <taxon>Chitinophagales</taxon>
        <taxon>Chitinophagaceae</taxon>
        <taxon>Chitinophaga</taxon>
    </lineage>
</organism>
<dbReference type="Pfam" id="PF13715">
    <property type="entry name" value="CarbopepD_reg_2"/>
    <property type="match status" value="1"/>
</dbReference>
<dbReference type="InterPro" id="IPR036942">
    <property type="entry name" value="Beta-barrel_TonB_sf"/>
</dbReference>
<keyword evidence="5 7" id="KW-0472">Membrane</keyword>
<dbReference type="OrthoDB" id="9768177at2"/>
<evidence type="ECO:0000256" key="8">
    <source>
        <dbReference type="SAM" id="SignalP"/>
    </source>
</evidence>
<dbReference type="GO" id="GO:0009279">
    <property type="term" value="C:cell outer membrane"/>
    <property type="evidence" value="ECO:0007669"/>
    <property type="project" value="UniProtKB-SubCell"/>
</dbReference>
<dbReference type="InterPro" id="IPR037066">
    <property type="entry name" value="Plug_dom_sf"/>
</dbReference>
<dbReference type="SUPFAM" id="SSF56935">
    <property type="entry name" value="Porins"/>
    <property type="match status" value="1"/>
</dbReference>
<keyword evidence="4 7" id="KW-0812">Transmembrane</keyword>
<dbReference type="Gene3D" id="2.40.170.20">
    <property type="entry name" value="TonB-dependent receptor, beta-barrel domain"/>
    <property type="match status" value="1"/>
</dbReference>
<keyword evidence="11" id="KW-1185">Reference proteome</keyword>
<keyword evidence="6 7" id="KW-0998">Cell outer membrane</keyword>
<dbReference type="SUPFAM" id="SSF49464">
    <property type="entry name" value="Carboxypeptidase regulatory domain-like"/>
    <property type="match status" value="1"/>
</dbReference>
<evidence type="ECO:0000256" key="7">
    <source>
        <dbReference type="PROSITE-ProRule" id="PRU01360"/>
    </source>
</evidence>
<dbReference type="NCBIfam" id="TIGR04057">
    <property type="entry name" value="SusC_RagA_signa"/>
    <property type="match status" value="1"/>
</dbReference>
<evidence type="ECO:0000256" key="3">
    <source>
        <dbReference type="ARBA" id="ARBA00022452"/>
    </source>
</evidence>
<dbReference type="Gene3D" id="2.60.40.1120">
    <property type="entry name" value="Carboxypeptidase-like, regulatory domain"/>
    <property type="match status" value="1"/>
</dbReference>
<dbReference type="InterPro" id="IPR023997">
    <property type="entry name" value="TonB-dep_OMP_SusC/RagA_CS"/>
</dbReference>
<evidence type="ECO:0000256" key="6">
    <source>
        <dbReference type="ARBA" id="ARBA00023237"/>
    </source>
</evidence>
<feature type="chain" id="PRO_5021909053" evidence="8">
    <location>
        <begin position="31"/>
        <end position="1035"/>
    </location>
</feature>
<name>A0A512RS20_9BACT</name>
<comment type="similarity">
    <text evidence="7">Belongs to the TonB-dependent receptor family.</text>
</comment>
<feature type="domain" description="TonB-dependent receptor plug" evidence="9">
    <location>
        <begin position="127"/>
        <end position="234"/>
    </location>
</feature>
<evidence type="ECO:0000256" key="1">
    <source>
        <dbReference type="ARBA" id="ARBA00004571"/>
    </source>
</evidence>
<dbReference type="Pfam" id="PF07715">
    <property type="entry name" value="Plug"/>
    <property type="match status" value="1"/>
</dbReference>
<keyword evidence="3 7" id="KW-1134">Transmembrane beta strand</keyword>
<evidence type="ECO:0000313" key="10">
    <source>
        <dbReference type="EMBL" id="GEP98497.1"/>
    </source>
</evidence>
<keyword evidence="2 7" id="KW-0813">Transport</keyword>
<gene>
    <name evidence="10" type="ORF">CCY01nite_47570</name>
</gene>
<evidence type="ECO:0000313" key="11">
    <source>
        <dbReference type="Proteomes" id="UP000321436"/>
    </source>
</evidence>
<dbReference type="PROSITE" id="PS52016">
    <property type="entry name" value="TONB_DEPENDENT_REC_3"/>
    <property type="match status" value="1"/>
</dbReference>
<evidence type="ECO:0000256" key="2">
    <source>
        <dbReference type="ARBA" id="ARBA00022448"/>
    </source>
</evidence>